<evidence type="ECO:0000313" key="2">
    <source>
        <dbReference type="EMBL" id="ARF68039.1"/>
    </source>
</evidence>
<sequence>MDLSLKSTSSHEKEHDLDSLTDFSFNISFSPLGRRRFPFLNEGENGAKEPRGNVSAKKDYPPGRKSAFRIAY</sequence>
<organism evidence="2 3">
    <name type="scientific">Paenibacillus larvae subsp. pulvifaciens</name>
    <dbReference type="NCBI Taxonomy" id="1477"/>
    <lineage>
        <taxon>Bacteria</taxon>
        <taxon>Bacillati</taxon>
        <taxon>Bacillota</taxon>
        <taxon>Bacilli</taxon>
        <taxon>Bacillales</taxon>
        <taxon>Paenibacillaceae</taxon>
        <taxon>Paenibacillus</taxon>
    </lineage>
</organism>
<accession>A0A1V0URY0</accession>
<evidence type="ECO:0000256" key="1">
    <source>
        <dbReference type="SAM" id="MobiDB-lite"/>
    </source>
</evidence>
<name>A0A1V0URY0_9BACL</name>
<evidence type="ECO:0000313" key="3">
    <source>
        <dbReference type="Proteomes" id="UP000192727"/>
    </source>
</evidence>
<dbReference type="EMBL" id="CP020557">
    <property type="protein sequence ID" value="ARF68039.1"/>
    <property type="molecule type" value="Genomic_DNA"/>
</dbReference>
<protein>
    <submittedName>
        <fullName evidence="2">Uncharacterized protein</fullName>
    </submittedName>
</protein>
<dbReference type="Proteomes" id="UP000192727">
    <property type="component" value="Chromosome"/>
</dbReference>
<gene>
    <name evidence="2" type="ORF">B7C51_09650</name>
</gene>
<proteinExistence type="predicted"/>
<reference evidence="2 3" key="1">
    <citation type="submission" date="2017-03" db="EMBL/GenBank/DDBJ databases">
        <title>Paenibacillus larvae genome sequencing.</title>
        <authorList>
            <person name="Dingman D.W."/>
        </authorList>
    </citation>
    <scope>NUCLEOTIDE SEQUENCE [LARGE SCALE GENOMIC DNA]</scope>
    <source>
        <strain evidence="2 3">SAG 10367</strain>
    </source>
</reference>
<feature type="compositionally biased region" description="Basic and acidic residues" evidence="1">
    <location>
        <begin position="45"/>
        <end position="62"/>
    </location>
</feature>
<dbReference type="AlphaFoldDB" id="A0A1V0URY0"/>
<feature type="region of interest" description="Disordered" evidence="1">
    <location>
        <begin position="39"/>
        <end position="72"/>
    </location>
</feature>